<dbReference type="Gene3D" id="3.30.70.270">
    <property type="match status" value="1"/>
</dbReference>
<dbReference type="PROSITE" id="PS50887">
    <property type="entry name" value="GGDEF"/>
    <property type="match status" value="1"/>
</dbReference>
<dbReference type="CDD" id="cd01948">
    <property type="entry name" value="EAL"/>
    <property type="match status" value="1"/>
</dbReference>
<dbReference type="SUPFAM" id="SSF55073">
    <property type="entry name" value="Nucleotide cyclase"/>
    <property type="match status" value="1"/>
</dbReference>
<dbReference type="SUPFAM" id="SSF141868">
    <property type="entry name" value="EAL domain-like"/>
    <property type="match status" value="1"/>
</dbReference>
<dbReference type="Proteomes" id="UP000640335">
    <property type="component" value="Unassembled WGS sequence"/>
</dbReference>
<dbReference type="EMBL" id="JACSQZ010000052">
    <property type="protein sequence ID" value="MBD7915959.1"/>
    <property type="molecule type" value="Genomic_DNA"/>
</dbReference>
<protein>
    <submittedName>
        <fullName evidence="4">EAL domain-containing protein</fullName>
    </submittedName>
</protein>
<dbReference type="Pfam" id="PF00563">
    <property type="entry name" value="EAL"/>
    <property type="match status" value="1"/>
</dbReference>
<accession>A0ABR8Q6D3</accession>
<dbReference type="InterPro" id="IPR035919">
    <property type="entry name" value="EAL_sf"/>
</dbReference>
<dbReference type="RefSeq" id="WP_191750709.1">
    <property type="nucleotide sequence ID" value="NZ_JACSQZ010000052.1"/>
</dbReference>
<sequence>MYNKKVKLNLYKMFFVTILLSMGILFIGTGIIKYIDYARYDTVRNTLSSKVEAYKMQIEMQINSDIQILNTVSSFLRVQNSRDLNDLGDILHKSNKKNHFIGMYSIYTDGTVIESIITKSEASYIRVDEIQPEIREIYERSLNGEIVVSDAFYVDYLKSNVVAVGIPIYDEKEEDIGGALIAYDTSDQFNENLSISIKSDKEKDLVNIIKSNGAFIVRSNERLDETEANSIYNMGIKLLDENEVKSALENREDYYSMFNLDDSNYGVYFKQLSYNNWYLFLVNSINIKDDYMNKILNITRGMFIFIVAIISLFIFLAYFMLKKSNNLLAKLAYYDELTGAYNANEFRNKCEEALKTENNYSIVVFNIKKFKFINSIFGEKWCDELLCYIKDALEKNTYNNEYYCRESADQFFILIKSTNKNEIMERIDKIKSEIQEFPKIKNQNCEITIYGGICNYIKLDDASKIYKTMLDNALFIMKENNENKTSFIFYDDNIYKKIYKQNYIENNMQSSLDNNEFRLFLQPKVDPKINKVIGAEALVRWIKDDGTVIYPNEFIPLFEKNGFCEKLDLYMIEKACQKIRSWIDNNKEAIPISINQSKLTFYKADYIESICKITEKYNVPNSFIVLEILEGLALDNISDFNNTIEKLHKKGFRVSMDDFGSQYSSLNTLSKLKIDEIKIDGEFLLKLEKDKEHKDKQKIILRNIIKLARELNLQTVVEGVEDECHLEFINDLGYDMAQGYYFSKPIDEKSFDAKYMS</sequence>
<dbReference type="CDD" id="cd18773">
    <property type="entry name" value="PDC1_HK_sensor"/>
    <property type="match status" value="1"/>
</dbReference>
<keyword evidence="1" id="KW-0812">Transmembrane</keyword>
<keyword evidence="1" id="KW-0472">Membrane</keyword>
<gene>
    <name evidence="4" type="ORF">H9660_12460</name>
</gene>
<dbReference type="InterPro" id="IPR000160">
    <property type="entry name" value="GGDEF_dom"/>
</dbReference>
<keyword evidence="1" id="KW-1133">Transmembrane helix</keyword>
<evidence type="ECO:0000259" key="2">
    <source>
        <dbReference type="PROSITE" id="PS50883"/>
    </source>
</evidence>
<dbReference type="PANTHER" id="PTHR33121:SF71">
    <property type="entry name" value="OXYGEN SENSOR PROTEIN DOSP"/>
    <property type="match status" value="1"/>
</dbReference>
<comment type="caution">
    <text evidence="4">The sequence shown here is derived from an EMBL/GenBank/DDBJ whole genome shotgun (WGS) entry which is preliminary data.</text>
</comment>
<organism evidence="4 5">
    <name type="scientific">Clostridium gallinarum</name>
    <dbReference type="NCBI Taxonomy" id="2762246"/>
    <lineage>
        <taxon>Bacteria</taxon>
        <taxon>Bacillati</taxon>
        <taxon>Bacillota</taxon>
        <taxon>Clostridia</taxon>
        <taxon>Eubacteriales</taxon>
        <taxon>Clostridiaceae</taxon>
        <taxon>Clostridium</taxon>
    </lineage>
</organism>
<keyword evidence="5" id="KW-1185">Reference proteome</keyword>
<dbReference type="InterPro" id="IPR001633">
    <property type="entry name" value="EAL_dom"/>
</dbReference>
<evidence type="ECO:0000313" key="5">
    <source>
        <dbReference type="Proteomes" id="UP000640335"/>
    </source>
</evidence>
<proteinExistence type="predicted"/>
<feature type="domain" description="GGDEF" evidence="3">
    <location>
        <begin position="358"/>
        <end position="492"/>
    </location>
</feature>
<reference evidence="4 5" key="1">
    <citation type="submission" date="2020-08" db="EMBL/GenBank/DDBJ databases">
        <title>A Genomic Blueprint of the Chicken Gut Microbiome.</title>
        <authorList>
            <person name="Gilroy R."/>
            <person name="Ravi A."/>
            <person name="Getino M."/>
            <person name="Pursley I."/>
            <person name="Horton D.L."/>
            <person name="Alikhan N.-F."/>
            <person name="Baker D."/>
            <person name="Gharbi K."/>
            <person name="Hall N."/>
            <person name="Watson M."/>
            <person name="Adriaenssens E.M."/>
            <person name="Foster-Nyarko E."/>
            <person name="Jarju S."/>
            <person name="Secka A."/>
            <person name="Antonio M."/>
            <person name="Oren A."/>
            <person name="Chaudhuri R."/>
            <person name="La Ragione R.M."/>
            <person name="Hildebrand F."/>
            <person name="Pallen M.J."/>
        </authorList>
    </citation>
    <scope>NUCLEOTIDE SEQUENCE [LARGE SCALE GENOMIC DNA]</scope>
    <source>
        <strain evidence="4 5">Sa3CUN1</strain>
    </source>
</reference>
<evidence type="ECO:0000256" key="1">
    <source>
        <dbReference type="SAM" id="Phobius"/>
    </source>
</evidence>
<evidence type="ECO:0000259" key="3">
    <source>
        <dbReference type="PROSITE" id="PS50887"/>
    </source>
</evidence>
<dbReference type="SMART" id="SM00267">
    <property type="entry name" value="GGDEF"/>
    <property type="match status" value="1"/>
</dbReference>
<dbReference type="PANTHER" id="PTHR33121">
    <property type="entry name" value="CYCLIC DI-GMP PHOSPHODIESTERASE PDEF"/>
    <property type="match status" value="1"/>
</dbReference>
<dbReference type="InterPro" id="IPR050706">
    <property type="entry name" value="Cyclic-di-GMP_PDE-like"/>
</dbReference>
<dbReference type="PROSITE" id="PS50883">
    <property type="entry name" value="EAL"/>
    <property type="match status" value="1"/>
</dbReference>
<dbReference type="Gene3D" id="3.20.20.450">
    <property type="entry name" value="EAL domain"/>
    <property type="match status" value="1"/>
</dbReference>
<feature type="domain" description="EAL" evidence="2">
    <location>
        <begin position="501"/>
        <end position="757"/>
    </location>
</feature>
<dbReference type="NCBIfam" id="TIGR00254">
    <property type="entry name" value="GGDEF"/>
    <property type="match status" value="1"/>
</dbReference>
<dbReference type="InterPro" id="IPR029787">
    <property type="entry name" value="Nucleotide_cyclase"/>
</dbReference>
<dbReference type="InterPro" id="IPR043128">
    <property type="entry name" value="Rev_trsase/Diguanyl_cyclase"/>
</dbReference>
<dbReference type="Gene3D" id="3.30.450.20">
    <property type="entry name" value="PAS domain"/>
    <property type="match status" value="2"/>
</dbReference>
<dbReference type="SMART" id="SM00052">
    <property type="entry name" value="EAL"/>
    <property type="match status" value="1"/>
</dbReference>
<dbReference type="Pfam" id="PF00990">
    <property type="entry name" value="GGDEF"/>
    <property type="match status" value="1"/>
</dbReference>
<evidence type="ECO:0000313" key="4">
    <source>
        <dbReference type="EMBL" id="MBD7915959.1"/>
    </source>
</evidence>
<name>A0ABR8Q6D3_9CLOT</name>
<feature type="transmembrane region" description="Helical" evidence="1">
    <location>
        <begin position="13"/>
        <end position="35"/>
    </location>
</feature>
<feature type="transmembrane region" description="Helical" evidence="1">
    <location>
        <begin position="302"/>
        <end position="321"/>
    </location>
</feature>